<dbReference type="AlphaFoldDB" id="A0A2S7VI65"/>
<organism evidence="1 2">
    <name type="scientific">Photobacterium angustum</name>
    <dbReference type="NCBI Taxonomy" id="661"/>
    <lineage>
        <taxon>Bacteria</taxon>
        <taxon>Pseudomonadati</taxon>
        <taxon>Pseudomonadota</taxon>
        <taxon>Gammaproteobacteria</taxon>
        <taxon>Vibrionales</taxon>
        <taxon>Vibrionaceae</taxon>
        <taxon>Photobacterium</taxon>
    </lineage>
</organism>
<accession>A0A2S7VI65</accession>
<dbReference type="EMBL" id="MSCJ01000003">
    <property type="protein sequence ID" value="PQJ61864.1"/>
    <property type="molecule type" value="Genomic_DNA"/>
</dbReference>
<reference evidence="1 2" key="1">
    <citation type="submission" date="2016-12" db="EMBL/GenBank/DDBJ databases">
        <title>Diversity of luminous bacteria.</title>
        <authorList>
            <person name="Yoshizawa S."/>
            <person name="Kogure K."/>
        </authorList>
    </citation>
    <scope>NUCLEOTIDE SEQUENCE [LARGE SCALE GENOMIC DNA]</scope>
    <source>
        <strain evidence="1 2">LC1-200</strain>
    </source>
</reference>
<gene>
    <name evidence="1" type="ORF">BTO08_16495</name>
</gene>
<name>A0A2S7VI65_PHOAN</name>
<comment type="caution">
    <text evidence="1">The sequence shown here is derived from an EMBL/GenBank/DDBJ whole genome shotgun (WGS) entry which is preliminary data.</text>
</comment>
<evidence type="ECO:0000313" key="2">
    <source>
        <dbReference type="Proteomes" id="UP000238730"/>
    </source>
</evidence>
<proteinExistence type="predicted"/>
<protein>
    <submittedName>
        <fullName evidence="1">Uncharacterized protein</fullName>
    </submittedName>
</protein>
<dbReference type="Proteomes" id="UP000238730">
    <property type="component" value="Unassembled WGS sequence"/>
</dbReference>
<evidence type="ECO:0000313" key="1">
    <source>
        <dbReference type="EMBL" id="PQJ61864.1"/>
    </source>
</evidence>
<sequence length="142" mass="16676">MNTNLFSLPAEVQAEINERHEHEQELSRRHCSYVHFIAESINQPDSYRSIDDPKYREPTPSEIREVFEHLANVHSKGIVTKMLGIKGKSNPMRTINRWIDGESSIPYPAWRLMLILDGRVVQTNRLPTETGQKPWKKYYKQE</sequence>